<dbReference type="InterPro" id="IPR010090">
    <property type="entry name" value="Phage_tape_meas"/>
</dbReference>
<dbReference type="PANTHER" id="PTHR37813:SF1">
    <property type="entry name" value="FELS-2 PROPHAGE PROTEIN"/>
    <property type="match status" value="1"/>
</dbReference>
<name>A0A6B4JJT7_CLOBO</name>
<proteinExistence type="predicted"/>
<protein>
    <submittedName>
        <fullName evidence="3">Phage tail tape measure protein</fullName>
    </submittedName>
</protein>
<evidence type="ECO:0000313" key="4">
    <source>
        <dbReference type="Proteomes" id="UP000486903"/>
    </source>
</evidence>
<dbReference type="EMBL" id="SXFB01000001">
    <property type="protein sequence ID" value="NFV24664.1"/>
    <property type="molecule type" value="Genomic_DNA"/>
</dbReference>
<feature type="domain" description="Phage tail tape measure protein" evidence="2">
    <location>
        <begin position="228"/>
        <end position="422"/>
    </location>
</feature>
<sequence length="1367" mass="149312">MADKEQLIVELGIKNNNVNKEISNINRELKNLDKEVKSTDKTTKQYGQTNDTLKSKLSNLEKMYTLNSKKLEDYKKKMQSTTEAIKKQEEKIANMKLQGQDTAKAEEQLARMKQTLSNVGHQATLTENEIKGLDSAIKETNNALKDTNVSTYKNKLQQLSTNCSNASETLKSVGSTASNVGGNILKATAPLVAIGVASQKMASDFETSFAKVTTIADENEVSNDKMKKSIIDLSNQTGISCNEISNNVYDAISAGQKTGDAVNFVTNSTKLAKAGFAEAGDSLNLLTTILNSYGMEASEVTNVSDKLITTQNIGKTTVAELSSSMGKVIPTAKAFGVNLDNVATSYAELTAKGIATSEAGTYVASMFNELGKQGTNASNALKSISGKTFQQLLADGKSLGDILAVMDNGAKQSGKSLADMFGSAEAGKAAMIIATNYGKDFNDMLGQMKQSAGATQIAFDKMDATPAERMAKSINKAKNEMIRLGQNLLPMMDEVSGSIGKVADWLGKMTEEQQQAIIKATLFTTTFGGTVKVLGSFTNGLGSLVGGIGKVTTTLGDLSKASKVAKDVEGLAIASKVASVGVTGLSTALIPIGAVLATAGAGIYAYNQYQDGLTNSCVISREELGLLKSTLLELNGVHVQSQEELEKSGLVLKELGDNLGEDFKNKVNESTKSMQDFNFYLSSINMDNVLTDEETNGFNSRVDSMCTTAIESIKSKQATSQEEMGKMFTLGDGVIDESEKKVLEYLNKNYNTNIEEVTKLKNDINAIYAKAIEEKRALNEDDIKDIQDKMSKIKEIELEALANNQEEQLFAKNEFTNRMNTLDAEGAKELLTQKKQVLDEENAQVLASYDTQIEMMRTAKQKAIDAGNQQDADNLQVQIENKTQERDALLEKQRETWQGYIDITEDKNEELRGKINTYTGEILNDADLKAQVGLDYARQHYDGLGVVTENGWYKVKDVTTGAMNDCYVTVDKNTGDITGCWNKTTGIVGGYTDEMKNKVKELGNEHEADRLKVQQAMGAISQSHLDAKNQVVGANGEVIGSLKNVTEAENGVKTGILDVNGTPMQIETNADGTITKMGQVKDSVDKIPEHKKLTITTFFEKVGEFLGIGQNATGTNNYQGGLSTVHEKGLELASNNNVRMLGSFGGNPLAYIPRGTGIRTNMQSISDMKSEISRQLNNKGNVALVKALESLLKLQTNNNKNQIKENENNNKRHKENINYKKGILYEGKFLTKETLKKMRVYTNNERGIWIEGKFVSDANVKEMQRNQVKKLKSIKLDGEYYNKNSKKSSELIDNYKIKNNEEIDYNKISDNVGKQIGETIKEILQGLGIEINITNKLNSKEISNEVTDTVINKLGRIDRTSRVAKGR</sequence>
<accession>A0A6B4JJT7</accession>
<dbReference type="PANTHER" id="PTHR37813">
    <property type="entry name" value="FELS-2 PROPHAGE PROTEIN"/>
    <property type="match status" value="1"/>
</dbReference>
<dbReference type="Pfam" id="PF10145">
    <property type="entry name" value="PhageMin_Tail"/>
    <property type="match status" value="1"/>
</dbReference>
<evidence type="ECO:0000259" key="2">
    <source>
        <dbReference type="Pfam" id="PF10145"/>
    </source>
</evidence>
<organism evidence="3 4">
    <name type="scientific">Clostridium botulinum</name>
    <dbReference type="NCBI Taxonomy" id="1491"/>
    <lineage>
        <taxon>Bacteria</taxon>
        <taxon>Bacillati</taxon>
        <taxon>Bacillota</taxon>
        <taxon>Clostridia</taxon>
        <taxon>Eubacteriales</taxon>
        <taxon>Clostridiaceae</taxon>
        <taxon>Clostridium</taxon>
    </lineage>
</organism>
<dbReference type="Gene3D" id="1.10.287.1490">
    <property type="match status" value="1"/>
</dbReference>
<dbReference type="NCBIfam" id="TIGR01760">
    <property type="entry name" value="tape_meas_TP901"/>
    <property type="match status" value="1"/>
</dbReference>
<evidence type="ECO:0000256" key="1">
    <source>
        <dbReference type="ARBA" id="ARBA00022612"/>
    </source>
</evidence>
<evidence type="ECO:0000313" key="3">
    <source>
        <dbReference type="EMBL" id="NFV24664.1"/>
    </source>
</evidence>
<keyword evidence="1" id="KW-1188">Viral release from host cell</keyword>
<reference evidence="3 4" key="1">
    <citation type="submission" date="2019-04" db="EMBL/GenBank/DDBJ databases">
        <title>Genome sequencing of Clostridium botulinum Groups I-IV and Clostridium butyricum.</title>
        <authorList>
            <person name="Brunt J."/>
            <person name="Van Vliet A.H.M."/>
            <person name="Stringer S.C."/>
            <person name="Carter A.T."/>
            <person name="Peck M.W."/>
        </authorList>
    </citation>
    <scope>NUCLEOTIDE SEQUENCE [LARGE SCALE GENOMIC DNA]</scope>
    <source>
        <strain evidence="3 4">BL81</strain>
    </source>
</reference>
<dbReference type="RefSeq" id="WP_003370634.1">
    <property type="nucleotide sequence ID" value="NZ_JACBBA010000001.1"/>
</dbReference>
<dbReference type="Proteomes" id="UP000486903">
    <property type="component" value="Unassembled WGS sequence"/>
</dbReference>
<comment type="caution">
    <text evidence="3">The sequence shown here is derived from an EMBL/GenBank/DDBJ whole genome shotgun (WGS) entry which is preliminary data.</text>
</comment>
<gene>
    <name evidence="3" type="ORF">FDG31_00510</name>
</gene>
<dbReference type="SUPFAM" id="SSF57997">
    <property type="entry name" value="Tropomyosin"/>
    <property type="match status" value="1"/>
</dbReference>